<dbReference type="PANTHER" id="PTHR40446:SF2">
    <property type="entry name" value="N-ACETYLGLUCOSAMINE-1-PHOSPHODIESTER ALPHA-N-ACETYLGLUCOSAMINIDASE"/>
    <property type="match status" value="1"/>
</dbReference>
<reference evidence="3 4" key="1">
    <citation type="submission" date="2019-10" db="EMBL/GenBank/DDBJ databases">
        <title>Streptomyces tenebrisbrunneis sp.nov., an endogenous actinomycete isolated from of Lycium ruthenicum.</title>
        <authorList>
            <person name="Ma L."/>
        </authorList>
    </citation>
    <scope>NUCLEOTIDE SEQUENCE [LARGE SCALE GENOMIC DNA]</scope>
    <source>
        <strain evidence="3 4">TRM 66187</strain>
    </source>
</reference>
<feature type="domain" description="Phosphodiester glycosidase" evidence="2">
    <location>
        <begin position="331"/>
        <end position="518"/>
    </location>
</feature>
<protein>
    <submittedName>
        <fullName evidence="3">Phosphodiester glycosidase family protein</fullName>
    </submittedName>
</protein>
<dbReference type="GO" id="GO:0016798">
    <property type="term" value="F:hydrolase activity, acting on glycosyl bonds"/>
    <property type="evidence" value="ECO:0007669"/>
    <property type="project" value="UniProtKB-KW"/>
</dbReference>
<proteinExistence type="predicted"/>
<keyword evidence="1" id="KW-0732">Signal</keyword>
<dbReference type="InterPro" id="IPR018711">
    <property type="entry name" value="NAGPA"/>
</dbReference>
<keyword evidence="3" id="KW-0378">Hydrolase</keyword>
<feature type="signal peptide" evidence="1">
    <location>
        <begin position="1"/>
        <end position="26"/>
    </location>
</feature>
<evidence type="ECO:0000256" key="1">
    <source>
        <dbReference type="SAM" id="SignalP"/>
    </source>
</evidence>
<dbReference type="EMBL" id="WHPN01000428">
    <property type="protein sequence ID" value="KAF4405177.1"/>
    <property type="molecule type" value="Genomic_DNA"/>
</dbReference>
<sequence length="522" mass="54128">MPRTAVLTSLATAATLLAPGAAPANAAPEPGRDAVREQLAGWAHERVAPGVDLYRGTVRGRAGADHWTLTVRSGGAQLLPEDTARQLAGRLREAGFEPRTERVEWPAGSDRDGLLGLRVRVGVHGGQNQAEVRRKKLTAAGFDALTEWTGGDGTPDTGLARLTVAVVDPEHYDGELDASYGEAVAGREKVTDMARSERALLGLNAGFFVMEPEDGVPGAAAGIAAYDGELQSAATNGRIAAVLRGDGLRPELRHLSTRSTVHAGSGPAAASETVDGINRVPGLIRNCGGVGADRPTEAPRHDVTCTDPNEIVRFTGELGTGTPPGPGTEAVLDAEGRVTAVRPRGGPVPEDGSVLAGIGTGGDWLRSHAVPGSVLRVEDRITDARGRRVELGPRDDIVNGGPQLVRDGRVAVDYGTDGTAHPGNPTAAYTWGIKRNPRTFLGTDARGRILLVTSAGRQPGYSDGLGLNEGAELMRRLGAVNAMNLDGGGSTAMAVHGRLVTMPSDAAGERPVGDGLFLKNTG</sequence>
<comment type="caution">
    <text evidence="3">The sequence shown here is derived from an EMBL/GenBank/DDBJ whole genome shotgun (WGS) entry which is preliminary data.</text>
</comment>
<evidence type="ECO:0000259" key="2">
    <source>
        <dbReference type="Pfam" id="PF09992"/>
    </source>
</evidence>
<evidence type="ECO:0000313" key="3">
    <source>
        <dbReference type="EMBL" id="KAF4405177.1"/>
    </source>
</evidence>
<name>A0ABQ7F950_9ACTN</name>
<dbReference type="Proteomes" id="UP000621266">
    <property type="component" value="Unassembled WGS sequence"/>
</dbReference>
<accession>A0ABQ7F950</accession>
<gene>
    <name evidence="3" type="ORF">GCU69_31915</name>
</gene>
<keyword evidence="4" id="KW-1185">Reference proteome</keyword>
<evidence type="ECO:0000313" key="4">
    <source>
        <dbReference type="Proteomes" id="UP000621266"/>
    </source>
</evidence>
<organism evidence="3 4">
    <name type="scientific">Streptomyces lycii</name>
    <dbReference type="NCBI Taxonomy" id="2654337"/>
    <lineage>
        <taxon>Bacteria</taxon>
        <taxon>Bacillati</taxon>
        <taxon>Actinomycetota</taxon>
        <taxon>Actinomycetes</taxon>
        <taxon>Kitasatosporales</taxon>
        <taxon>Streptomycetaceae</taxon>
        <taxon>Streptomyces</taxon>
    </lineage>
</organism>
<feature type="chain" id="PRO_5045123205" evidence="1">
    <location>
        <begin position="27"/>
        <end position="522"/>
    </location>
</feature>
<dbReference type="PANTHER" id="PTHR40446">
    <property type="entry name" value="N-ACETYLGLUCOSAMINE-1-PHOSPHODIESTER ALPHA-N-ACETYLGLUCOSAMINIDASE"/>
    <property type="match status" value="1"/>
</dbReference>
<keyword evidence="3" id="KW-0326">Glycosidase</keyword>
<dbReference type="Pfam" id="PF09992">
    <property type="entry name" value="NAGPA"/>
    <property type="match status" value="1"/>
</dbReference>